<comment type="catalytic activity">
    <reaction evidence="20">
        <text>7,8-dihydropteroate + L-glutamate + ATP = 7,8-dihydrofolate + ADP + phosphate + H(+)</text>
        <dbReference type="Rhea" id="RHEA:23584"/>
        <dbReference type="ChEBI" id="CHEBI:15378"/>
        <dbReference type="ChEBI" id="CHEBI:17839"/>
        <dbReference type="ChEBI" id="CHEBI:29985"/>
        <dbReference type="ChEBI" id="CHEBI:30616"/>
        <dbReference type="ChEBI" id="CHEBI:43474"/>
        <dbReference type="ChEBI" id="CHEBI:57451"/>
        <dbReference type="ChEBI" id="CHEBI:456216"/>
        <dbReference type="EC" id="6.3.2.12"/>
    </reaction>
</comment>
<dbReference type="GO" id="GO:0016874">
    <property type="term" value="F:ligase activity"/>
    <property type="evidence" value="ECO:0007669"/>
    <property type="project" value="UniProtKB-KW"/>
</dbReference>
<evidence type="ECO:0000313" key="24">
    <source>
        <dbReference type="EMBL" id="MFC5565609.1"/>
    </source>
</evidence>
<evidence type="ECO:0000259" key="23">
    <source>
        <dbReference type="Pfam" id="PF08245"/>
    </source>
</evidence>
<dbReference type="EC" id="6.3.2.12" evidence="5"/>
<dbReference type="InterPro" id="IPR004101">
    <property type="entry name" value="Mur_ligase_C"/>
</dbReference>
<keyword evidence="25" id="KW-1185">Reference proteome</keyword>
<dbReference type="InterPro" id="IPR001645">
    <property type="entry name" value="Folylpolyglutamate_synth"/>
</dbReference>
<comment type="function">
    <text evidence="1">Functions in two distinct reactions of the de novo folate biosynthetic pathway. Catalyzes the addition of a glutamate residue to dihydropteroate (7,8-dihydropteroate or H2Pte) to form dihydrofolate (7,8-dihydrofolate monoglutamate or H2Pte-Glu). Also catalyzes successive additions of L-glutamate to tetrahydrofolate or 10-formyltetrahydrofolate or 5,10-methylenetetrahydrofolate, leading to folylpolyglutamate derivatives.</text>
</comment>
<evidence type="ECO:0000256" key="20">
    <source>
        <dbReference type="ARBA" id="ARBA00049161"/>
    </source>
</evidence>
<keyword evidence="11 21" id="KW-0067">ATP-binding</keyword>
<organism evidence="24 25">
    <name type="scientific">Rubellimicrobium aerolatum</name>
    <dbReference type="NCBI Taxonomy" id="490979"/>
    <lineage>
        <taxon>Bacteria</taxon>
        <taxon>Pseudomonadati</taxon>
        <taxon>Pseudomonadota</taxon>
        <taxon>Alphaproteobacteria</taxon>
        <taxon>Rhodobacterales</taxon>
        <taxon>Roseobacteraceae</taxon>
        <taxon>Rubellimicrobium</taxon>
    </lineage>
</organism>
<evidence type="ECO:0000256" key="4">
    <source>
        <dbReference type="ARBA" id="ARBA00008276"/>
    </source>
</evidence>
<comment type="catalytic activity">
    <reaction evidence="18">
        <text>10-formyltetrahydrofolyl-(gamma-L-Glu)(n) + L-glutamate + ATP = 10-formyltetrahydrofolyl-(gamma-L-Glu)(n+1) + ADP + phosphate + H(+)</text>
        <dbReference type="Rhea" id="RHEA:51904"/>
        <dbReference type="Rhea" id="RHEA-COMP:13088"/>
        <dbReference type="Rhea" id="RHEA-COMP:14300"/>
        <dbReference type="ChEBI" id="CHEBI:15378"/>
        <dbReference type="ChEBI" id="CHEBI:29985"/>
        <dbReference type="ChEBI" id="CHEBI:30616"/>
        <dbReference type="ChEBI" id="CHEBI:43474"/>
        <dbReference type="ChEBI" id="CHEBI:134413"/>
        <dbReference type="ChEBI" id="CHEBI:456216"/>
        <dbReference type="EC" id="6.3.2.17"/>
    </reaction>
</comment>
<evidence type="ECO:0000256" key="8">
    <source>
        <dbReference type="ARBA" id="ARBA00022598"/>
    </source>
</evidence>
<evidence type="ECO:0000256" key="18">
    <source>
        <dbReference type="ARBA" id="ARBA00047808"/>
    </source>
</evidence>
<evidence type="ECO:0000259" key="22">
    <source>
        <dbReference type="Pfam" id="PF02875"/>
    </source>
</evidence>
<feature type="domain" description="Mur ligase C-terminal" evidence="22">
    <location>
        <begin position="299"/>
        <end position="408"/>
    </location>
</feature>
<reference evidence="25" key="1">
    <citation type="journal article" date="2019" name="Int. J. Syst. Evol. Microbiol.">
        <title>The Global Catalogue of Microorganisms (GCM) 10K type strain sequencing project: providing services to taxonomists for standard genome sequencing and annotation.</title>
        <authorList>
            <consortium name="The Broad Institute Genomics Platform"/>
            <consortium name="The Broad Institute Genome Sequencing Center for Infectious Disease"/>
            <person name="Wu L."/>
            <person name="Ma J."/>
        </authorList>
    </citation>
    <scope>NUCLEOTIDE SEQUENCE [LARGE SCALE GENOMIC DNA]</scope>
    <source>
        <strain evidence="25">KACC 11588</strain>
    </source>
</reference>
<gene>
    <name evidence="24" type="ORF">ACFPOC_04160</name>
</gene>
<accession>A0ABW0S9Q9</accession>
<dbReference type="SUPFAM" id="SSF53244">
    <property type="entry name" value="MurD-like peptide ligases, peptide-binding domain"/>
    <property type="match status" value="1"/>
</dbReference>
<dbReference type="RefSeq" id="WP_209838144.1">
    <property type="nucleotide sequence ID" value="NZ_JAGGJP010000002.1"/>
</dbReference>
<dbReference type="PANTHER" id="PTHR11136:SF0">
    <property type="entry name" value="DIHYDROFOLATE SYNTHETASE-RELATED"/>
    <property type="match status" value="1"/>
</dbReference>
<dbReference type="NCBIfam" id="TIGR01499">
    <property type="entry name" value="folC"/>
    <property type="match status" value="1"/>
</dbReference>
<dbReference type="PROSITE" id="PS01012">
    <property type="entry name" value="FOLYLPOLYGLU_SYNT_2"/>
    <property type="match status" value="1"/>
</dbReference>
<keyword evidence="12" id="KW-0460">Magnesium</keyword>
<dbReference type="InterPro" id="IPR013221">
    <property type="entry name" value="Mur_ligase_cen"/>
</dbReference>
<proteinExistence type="inferred from homology"/>
<evidence type="ECO:0000256" key="9">
    <source>
        <dbReference type="ARBA" id="ARBA00022723"/>
    </source>
</evidence>
<dbReference type="Pfam" id="PF02875">
    <property type="entry name" value="Mur_ligase_C"/>
    <property type="match status" value="1"/>
</dbReference>
<comment type="catalytic activity">
    <reaction evidence="17">
        <text>(6S)-5,6,7,8-tetrahydrofolyl-(gamma-L-Glu)(n) + L-glutamate + ATP = (6S)-5,6,7,8-tetrahydrofolyl-(gamma-L-Glu)(n+1) + ADP + phosphate + H(+)</text>
        <dbReference type="Rhea" id="RHEA:10580"/>
        <dbReference type="Rhea" id="RHEA-COMP:14738"/>
        <dbReference type="Rhea" id="RHEA-COMP:14740"/>
        <dbReference type="ChEBI" id="CHEBI:15378"/>
        <dbReference type="ChEBI" id="CHEBI:29985"/>
        <dbReference type="ChEBI" id="CHEBI:30616"/>
        <dbReference type="ChEBI" id="CHEBI:43474"/>
        <dbReference type="ChEBI" id="CHEBI:141005"/>
        <dbReference type="ChEBI" id="CHEBI:456216"/>
        <dbReference type="EC" id="6.3.2.17"/>
    </reaction>
</comment>
<evidence type="ECO:0000256" key="15">
    <source>
        <dbReference type="ARBA" id="ARBA00030592"/>
    </source>
</evidence>
<evidence type="ECO:0000313" key="25">
    <source>
        <dbReference type="Proteomes" id="UP001596056"/>
    </source>
</evidence>
<dbReference type="Proteomes" id="UP001596056">
    <property type="component" value="Unassembled WGS sequence"/>
</dbReference>
<dbReference type="EMBL" id="JBHSNA010000002">
    <property type="protein sequence ID" value="MFC5565609.1"/>
    <property type="molecule type" value="Genomic_DNA"/>
</dbReference>
<evidence type="ECO:0000256" key="16">
    <source>
        <dbReference type="ARBA" id="ARBA00032510"/>
    </source>
</evidence>
<dbReference type="PANTHER" id="PTHR11136">
    <property type="entry name" value="FOLYLPOLYGLUTAMATE SYNTHASE-RELATED"/>
    <property type="match status" value="1"/>
</dbReference>
<evidence type="ECO:0000256" key="6">
    <source>
        <dbReference type="ARBA" id="ARBA00013025"/>
    </source>
</evidence>
<evidence type="ECO:0000256" key="19">
    <source>
        <dbReference type="ARBA" id="ARBA00049035"/>
    </source>
</evidence>
<feature type="domain" description="Mur ligase central" evidence="23">
    <location>
        <begin position="47"/>
        <end position="262"/>
    </location>
</feature>
<evidence type="ECO:0000256" key="12">
    <source>
        <dbReference type="ARBA" id="ARBA00022842"/>
    </source>
</evidence>
<dbReference type="Gene3D" id="3.90.190.20">
    <property type="entry name" value="Mur ligase, C-terminal domain"/>
    <property type="match status" value="1"/>
</dbReference>
<keyword evidence="8 21" id="KW-0436">Ligase</keyword>
<comment type="pathway">
    <text evidence="3">Cofactor biosynthesis; tetrahydrofolylpolyglutamate biosynthesis.</text>
</comment>
<evidence type="ECO:0000256" key="3">
    <source>
        <dbReference type="ARBA" id="ARBA00005150"/>
    </source>
</evidence>
<evidence type="ECO:0000256" key="13">
    <source>
        <dbReference type="ARBA" id="ARBA00022909"/>
    </source>
</evidence>
<name>A0ABW0S9Q9_9RHOB</name>
<keyword evidence="9" id="KW-0479">Metal-binding</keyword>
<evidence type="ECO:0000256" key="7">
    <source>
        <dbReference type="ARBA" id="ARBA00019357"/>
    </source>
</evidence>
<protein>
    <recommendedName>
        <fullName evidence="7">Dihydrofolate synthase/folylpolyglutamate synthase</fullName>
        <ecNumber evidence="5">6.3.2.12</ecNumber>
        <ecNumber evidence="6">6.3.2.17</ecNumber>
    </recommendedName>
    <alternativeName>
        <fullName evidence="16">Folylpoly-gamma-glutamate synthetase-dihydrofolate synthetase</fullName>
    </alternativeName>
    <alternativeName>
        <fullName evidence="14">Folylpolyglutamate synthetase</fullName>
    </alternativeName>
    <alternativeName>
        <fullName evidence="15">Tetrahydrofolylpolyglutamate synthase</fullName>
    </alternativeName>
</protein>
<comment type="caution">
    <text evidence="24">The sequence shown here is derived from an EMBL/GenBank/DDBJ whole genome shotgun (WGS) entry which is preliminary data.</text>
</comment>
<dbReference type="EC" id="6.3.2.17" evidence="6"/>
<sequence length="420" mass="44226">MTGGSDLLLERMTRLHPKIIDLTLARVERLCAALGHPERRLPPVVHVAGTNGKGSTQAMIRAGLEASGASVHAYTSPHLARFHERIRVAGELISEDELMAVLDRCMAANGEAPITFFEITTAAAFLAFSETAADWTLLEVGLGGRLDATNVVEPRLCVVTPVDLDHQQYLGDTLGRIAGEKAGILKRGVPVVVARQHPEALEVIEARAARLGAPVLAEGQHWHCGVEDGRLVFRDERGLLDLPLPNLAGPHQIVNAGAALAAMRELGLDADACEAGVTTAEWPARMQRLRGMLAEVMGPGELWLDGGHNPAAGEAIAATLKAMPPARTHLVCGMLNTKDVAGFMRPLAGVAERLWAVSIPGEANTLPAGETARHARGAGLVADEADGVREAIAAAVGMGAHRVLICGSLYLAGHVLRSGA</sequence>
<dbReference type="Gene3D" id="3.40.1190.10">
    <property type="entry name" value="Mur-like, catalytic domain"/>
    <property type="match status" value="1"/>
</dbReference>
<evidence type="ECO:0000256" key="21">
    <source>
        <dbReference type="PIRNR" id="PIRNR001563"/>
    </source>
</evidence>
<evidence type="ECO:0000256" key="14">
    <source>
        <dbReference type="ARBA" id="ARBA00030048"/>
    </source>
</evidence>
<dbReference type="InterPro" id="IPR036565">
    <property type="entry name" value="Mur-like_cat_sf"/>
</dbReference>
<keyword evidence="13" id="KW-0289">Folate biosynthesis</keyword>
<comment type="similarity">
    <text evidence="4 21">Belongs to the folylpolyglutamate synthase family.</text>
</comment>
<evidence type="ECO:0000256" key="11">
    <source>
        <dbReference type="ARBA" id="ARBA00022840"/>
    </source>
</evidence>
<dbReference type="SUPFAM" id="SSF53623">
    <property type="entry name" value="MurD-like peptide ligases, catalytic domain"/>
    <property type="match status" value="1"/>
</dbReference>
<dbReference type="InterPro" id="IPR036615">
    <property type="entry name" value="Mur_ligase_C_dom_sf"/>
</dbReference>
<evidence type="ECO:0000256" key="2">
    <source>
        <dbReference type="ARBA" id="ARBA00004799"/>
    </source>
</evidence>
<comment type="catalytic activity">
    <reaction evidence="19">
        <text>(6R)-5,10-methylenetetrahydrofolyl-(gamma-L-Glu)(n) + L-glutamate + ATP = (6R)-5,10-methylenetetrahydrofolyl-(gamma-L-Glu)(n+1) + ADP + phosphate + H(+)</text>
        <dbReference type="Rhea" id="RHEA:51912"/>
        <dbReference type="Rhea" id="RHEA-COMP:13257"/>
        <dbReference type="Rhea" id="RHEA-COMP:13258"/>
        <dbReference type="ChEBI" id="CHEBI:15378"/>
        <dbReference type="ChEBI" id="CHEBI:29985"/>
        <dbReference type="ChEBI" id="CHEBI:30616"/>
        <dbReference type="ChEBI" id="CHEBI:43474"/>
        <dbReference type="ChEBI" id="CHEBI:136572"/>
        <dbReference type="ChEBI" id="CHEBI:456216"/>
        <dbReference type="EC" id="6.3.2.17"/>
    </reaction>
</comment>
<evidence type="ECO:0000256" key="1">
    <source>
        <dbReference type="ARBA" id="ARBA00002714"/>
    </source>
</evidence>
<dbReference type="InterPro" id="IPR018109">
    <property type="entry name" value="Folylpolyglutamate_synth_CS"/>
</dbReference>
<keyword evidence="10 21" id="KW-0547">Nucleotide-binding</keyword>
<evidence type="ECO:0000256" key="10">
    <source>
        <dbReference type="ARBA" id="ARBA00022741"/>
    </source>
</evidence>
<comment type="pathway">
    <text evidence="2">Cofactor biosynthesis; tetrahydrofolate biosynthesis; 7,8-dihydrofolate from 2-amino-4-hydroxy-6-hydroxymethyl-7,8-dihydropteridine diphosphate and 4-aminobenzoate: step 2/2.</text>
</comment>
<evidence type="ECO:0000256" key="17">
    <source>
        <dbReference type="ARBA" id="ARBA00047493"/>
    </source>
</evidence>
<dbReference type="Pfam" id="PF08245">
    <property type="entry name" value="Mur_ligase_M"/>
    <property type="match status" value="1"/>
</dbReference>
<evidence type="ECO:0000256" key="5">
    <source>
        <dbReference type="ARBA" id="ARBA00013023"/>
    </source>
</evidence>
<dbReference type="PIRSF" id="PIRSF001563">
    <property type="entry name" value="Folylpolyglu_synth"/>
    <property type="match status" value="1"/>
</dbReference>